<dbReference type="PANTHER" id="PTHR19288">
    <property type="entry name" value="4-NITROPHENYLPHOSPHATASE-RELATED"/>
    <property type="match status" value="1"/>
</dbReference>
<dbReference type="GO" id="GO:0005737">
    <property type="term" value="C:cytoplasm"/>
    <property type="evidence" value="ECO:0007669"/>
    <property type="project" value="TreeGrafter"/>
</dbReference>
<keyword evidence="1" id="KW-0378">Hydrolase</keyword>
<gene>
    <name evidence="1" type="ORF">HJG44_08795</name>
</gene>
<dbReference type="InterPro" id="IPR006357">
    <property type="entry name" value="HAD-SF_hydro_IIA"/>
</dbReference>
<dbReference type="EMBL" id="JABEPP010000002">
    <property type="protein sequence ID" value="NNM72483.1"/>
    <property type="molecule type" value="Genomic_DNA"/>
</dbReference>
<evidence type="ECO:0000313" key="1">
    <source>
        <dbReference type="EMBL" id="NNM72483.1"/>
    </source>
</evidence>
<dbReference type="InterPro" id="IPR023214">
    <property type="entry name" value="HAD_sf"/>
</dbReference>
<dbReference type="CDD" id="cd07525">
    <property type="entry name" value="HAD_like"/>
    <property type="match status" value="1"/>
</dbReference>
<dbReference type="RefSeq" id="WP_171217949.1">
    <property type="nucleotide sequence ID" value="NZ_JABEPP010000002.1"/>
</dbReference>
<dbReference type="InterPro" id="IPR006356">
    <property type="entry name" value="HAD-SF_hydro_IIA_hyp3"/>
</dbReference>
<dbReference type="PANTHER" id="PTHR19288:SF90">
    <property type="entry name" value="OS08G0542600 PROTEIN"/>
    <property type="match status" value="1"/>
</dbReference>
<dbReference type="SUPFAM" id="SSF56784">
    <property type="entry name" value="HAD-like"/>
    <property type="match status" value="1"/>
</dbReference>
<accession>A0A849IF19</accession>
<dbReference type="AlphaFoldDB" id="A0A849IF19"/>
<dbReference type="Pfam" id="PF13344">
    <property type="entry name" value="Hydrolase_6"/>
    <property type="match status" value="1"/>
</dbReference>
<protein>
    <submittedName>
        <fullName evidence="1">TIGR01459 family HAD-type hydrolase</fullName>
    </submittedName>
</protein>
<dbReference type="Pfam" id="PF13242">
    <property type="entry name" value="Hydrolase_like"/>
    <property type="match status" value="1"/>
</dbReference>
<comment type="caution">
    <text evidence="1">The sequence shown here is derived from an EMBL/GenBank/DDBJ whole genome shotgun (WGS) entry which is preliminary data.</text>
</comment>
<proteinExistence type="predicted"/>
<keyword evidence="2" id="KW-1185">Reference proteome</keyword>
<dbReference type="GO" id="GO:0016791">
    <property type="term" value="F:phosphatase activity"/>
    <property type="evidence" value="ECO:0007669"/>
    <property type="project" value="TreeGrafter"/>
</dbReference>
<dbReference type="NCBIfam" id="TIGR01460">
    <property type="entry name" value="HAD-SF-IIA"/>
    <property type="match status" value="1"/>
</dbReference>
<reference evidence="1 2" key="1">
    <citation type="submission" date="2020-04" db="EMBL/GenBank/DDBJ databases">
        <title>Enterovirga sp. isolate from soil.</title>
        <authorList>
            <person name="Chea S."/>
            <person name="Kim D.-U."/>
        </authorList>
    </citation>
    <scope>NUCLEOTIDE SEQUENCE [LARGE SCALE GENOMIC DNA]</scope>
    <source>
        <strain evidence="1 2">DB1703</strain>
    </source>
</reference>
<dbReference type="InterPro" id="IPR036412">
    <property type="entry name" value="HAD-like_sf"/>
</dbReference>
<name>A0A849IF19_9HYPH</name>
<evidence type="ECO:0000313" key="2">
    <source>
        <dbReference type="Proteomes" id="UP000564885"/>
    </source>
</evidence>
<dbReference type="Proteomes" id="UP000564885">
    <property type="component" value="Unassembled WGS sequence"/>
</dbReference>
<sequence length="299" mass="32085">MSTQPQARQAELPSVEFVTRFEALAPRYDLLLCDVWGVLHDGLRAFPDAGSALQRYREGGGRVILVSNAPRPGSSVAAQLDGLGVPRAAYDAIVTSGDLTRAAVIRRGDDPLHHIGPERDLPLFDGLPVRFASLEEADYVVCTGLFDDEHETVADYAPTLRRMRERGLWMVCANPDIVVERGHQLVLCAGALAAAYEALGGETYTGGKPHRPIYEEAAALGAKLIGRDPSASRILAIGDAIRTDVAGGRSFGVDVLLVARGIHAADIGYRPGKVDESQALAWLAAQDFQPTALAPELVW</sequence>
<dbReference type="Gene3D" id="3.40.50.1000">
    <property type="entry name" value="HAD superfamily/HAD-like"/>
    <property type="match status" value="2"/>
</dbReference>
<dbReference type="NCBIfam" id="TIGR01459">
    <property type="entry name" value="HAD-SF-IIA-hyp4"/>
    <property type="match status" value="1"/>
</dbReference>
<organism evidence="1 2">
    <name type="scientific">Enterovirga aerilata</name>
    <dbReference type="NCBI Taxonomy" id="2730920"/>
    <lineage>
        <taxon>Bacteria</taxon>
        <taxon>Pseudomonadati</taxon>
        <taxon>Pseudomonadota</taxon>
        <taxon>Alphaproteobacteria</taxon>
        <taxon>Hyphomicrobiales</taxon>
        <taxon>Methylobacteriaceae</taxon>
        <taxon>Enterovirga</taxon>
    </lineage>
</organism>